<dbReference type="InterPro" id="IPR009081">
    <property type="entry name" value="PP-bd_ACP"/>
</dbReference>
<proteinExistence type="predicted"/>
<protein>
    <submittedName>
        <fullName evidence="5">Acetyl-CoA synthetase-like protein</fullName>
    </submittedName>
</protein>
<dbReference type="InterPro" id="IPR025110">
    <property type="entry name" value="AMP-bd_C"/>
</dbReference>
<dbReference type="Gene3D" id="1.10.1200.10">
    <property type="entry name" value="ACP-like"/>
    <property type="match status" value="3"/>
</dbReference>
<dbReference type="CDD" id="cd05930">
    <property type="entry name" value="A_NRPS"/>
    <property type="match status" value="4"/>
</dbReference>
<dbReference type="NCBIfam" id="TIGR01733">
    <property type="entry name" value="AA-adenyl-dom"/>
    <property type="match status" value="2"/>
</dbReference>
<evidence type="ECO:0000313" key="5">
    <source>
        <dbReference type="EMBL" id="ORX75176.1"/>
    </source>
</evidence>
<dbReference type="Pfam" id="PF13193">
    <property type="entry name" value="AMP-binding_C"/>
    <property type="match status" value="1"/>
</dbReference>
<dbReference type="PANTHER" id="PTHR45527">
    <property type="entry name" value="NONRIBOSOMAL PEPTIDE SYNTHETASE"/>
    <property type="match status" value="1"/>
</dbReference>
<dbReference type="InterPro" id="IPR042099">
    <property type="entry name" value="ANL_N_sf"/>
</dbReference>
<feature type="domain" description="Carrier" evidence="4">
    <location>
        <begin position="912"/>
        <end position="989"/>
    </location>
</feature>
<dbReference type="Gene3D" id="3.30.559.30">
    <property type="entry name" value="Nonribosomal peptide synthetase, condensation domain"/>
    <property type="match status" value="4"/>
</dbReference>
<dbReference type="Gene3D" id="3.40.50.980">
    <property type="match status" value="3"/>
</dbReference>
<dbReference type="NCBIfam" id="NF003417">
    <property type="entry name" value="PRK04813.1"/>
    <property type="match status" value="6"/>
</dbReference>
<name>A0A1Y1WPI7_9FUNG</name>
<accession>A0A1Y1WPI7</accession>
<dbReference type="Gene3D" id="3.30.559.10">
    <property type="entry name" value="Chloramphenicol acetyltransferase-like domain"/>
    <property type="match status" value="4"/>
</dbReference>
<dbReference type="Pfam" id="PF00550">
    <property type="entry name" value="PP-binding"/>
    <property type="match status" value="3"/>
</dbReference>
<dbReference type="GO" id="GO:0005737">
    <property type="term" value="C:cytoplasm"/>
    <property type="evidence" value="ECO:0007669"/>
    <property type="project" value="TreeGrafter"/>
</dbReference>
<keyword evidence="2" id="KW-0597">Phosphoprotein</keyword>
<dbReference type="InterPro" id="IPR020845">
    <property type="entry name" value="AMP-binding_CS"/>
</dbReference>
<reference evidence="5 6" key="1">
    <citation type="submission" date="2016-08" db="EMBL/GenBank/DDBJ databases">
        <title>A Parts List for Fungal Cellulosomes Revealed by Comparative Genomics.</title>
        <authorList>
            <consortium name="DOE Joint Genome Institute"/>
            <person name="Haitjema C.H."/>
            <person name="Gilmore S.P."/>
            <person name="Henske J.K."/>
            <person name="Solomon K.V."/>
            <person name="De Groot R."/>
            <person name="Kuo A."/>
            <person name="Mondo S.J."/>
            <person name="Salamov A.A."/>
            <person name="Labutti K."/>
            <person name="Zhao Z."/>
            <person name="Chiniquy J."/>
            <person name="Barry K."/>
            <person name="Brewer H.M."/>
            <person name="Purvine S.O."/>
            <person name="Wright A.T."/>
            <person name="Boxma B."/>
            <person name="Van Alen T."/>
            <person name="Hackstein J.H."/>
            <person name="Baker S.E."/>
            <person name="Grigoriev I.V."/>
            <person name="O'Malley M.A."/>
        </authorList>
    </citation>
    <scope>NUCLEOTIDE SEQUENCE [LARGE SCALE GENOMIC DNA]</scope>
    <source>
        <strain evidence="5 6">S4</strain>
    </source>
</reference>
<dbReference type="Pfam" id="PF00501">
    <property type="entry name" value="AMP-binding"/>
    <property type="match status" value="6"/>
</dbReference>
<dbReference type="STRING" id="1754192.A0A1Y1WPI7"/>
<dbReference type="InterPro" id="IPR001242">
    <property type="entry name" value="Condensation_dom"/>
</dbReference>
<dbReference type="InterPro" id="IPR036736">
    <property type="entry name" value="ACP-like_sf"/>
</dbReference>
<keyword evidence="6" id="KW-1185">Reference proteome</keyword>
<dbReference type="SUPFAM" id="SSF56801">
    <property type="entry name" value="Acetyl-CoA synthetase-like"/>
    <property type="match status" value="4"/>
</dbReference>
<comment type="caution">
    <text evidence="5">The sequence shown here is derived from an EMBL/GenBank/DDBJ whole genome shotgun (WGS) entry which is preliminary data.</text>
</comment>
<dbReference type="InterPro" id="IPR000873">
    <property type="entry name" value="AMP-dep_synth/lig_dom"/>
</dbReference>
<reference evidence="5 6" key="2">
    <citation type="submission" date="2016-08" db="EMBL/GenBank/DDBJ databases">
        <title>Pervasive Adenine N6-methylation of Active Genes in Fungi.</title>
        <authorList>
            <consortium name="DOE Joint Genome Institute"/>
            <person name="Mondo S.J."/>
            <person name="Dannebaum R.O."/>
            <person name="Kuo R.C."/>
            <person name="Labutti K."/>
            <person name="Haridas S."/>
            <person name="Kuo A."/>
            <person name="Salamov A."/>
            <person name="Ahrendt S.R."/>
            <person name="Lipzen A."/>
            <person name="Sullivan W."/>
            <person name="Andreopoulos W.B."/>
            <person name="Clum A."/>
            <person name="Lindquist E."/>
            <person name="Daum C."/>
            <person name="Ramamoorthy G.K."/>
            <person name="Gryganskyi A."/>
            <person name="Culley D."/>
            <person name="Magnuson J.K."/>
            <person name="James T.Y."/>
            <person name="O'Malley M.A."/>
            <person name="Stajich J.E."/>
            <person name="Spatafora J.W."/>
            <person name="Visel A."/>
            <person name="Grigoriev I.V."/>
        </authorList>
    </citation>
    <scope>NUCLEOTIDE SEQUENCE [LARGE SCALE GENOMIC DNA]</scope>
    <source>
        <strain evidence="5 6">S4</strain>
    </source>
</reference>
<dbReference type="FunFam" id="3.40.50.980:FF:000001">
    <property type="entry name" value="Non-ribosomal peptide synthetase"/>
    <property type="match status" value="1"/>
</dbReference>
<dbReference type="GO" id="GO:0043041">
    <property type="term" value="P:amino acid activation for nonribosomal peptide biosynthetic process"/>
    <property type="evidence" value="ECO:0007669"/>
    <property type="project" value="TreeGrafter"/>
</dbReference>
<dbReference type="GO" id="GO:0031177">
    <property type="term" value="F:phosphopantetheine binding"/>
    <property type="evidence" value="ECO:0007669"/>
    <property type="project" value="TreeGrafter"/>
</dbReference>
<dbReference type="FunFam" id="3.30.300.30:FF:000015">
    <property type="entry name" value="Nonribosomal peptide synthase SidD"/>
    <property type="match status" value="1"/>
</dbReference>
<dbReference type="EMBL" id="MCFG01000373">
    <property type="protein sequence ID" value="ORX75176.1"/>
    <property type="molecule type" value="Genomic_DNA"/>
</dbReference>
<dbReference type="Proteomes" id="UP000193944">
    <property type="component" value="Unassembled WGS sequence"/>
</dbReference>
<sequence>MNQLIEKEYYKLASSSQAKIYYSYLDDKNKSYFNIIKKYNIEGNVNLKKLMDAFQEIFEKNKILRTKFSIIEVDGKDNVYCKVDNDCVLNLEHYSSEDSENFIKPFDLSIAPLMRVGFIGNQTLIINIHRIIADNASIDILVKQLDEYYNDNISYESSIQFSDYVNNKSKNLDFDADMNYLKDVFNKEYNILSLPKKDNYIKYYGSDILLKQYSLNKFTKDKIGLFTSIQPILINYNDNNLLNDIYNELKVLLFHYEKRGFSFSDINNKLNLLNLNNGFIYDSLDTSEETTSHNSLFVNKEFTIDNNFILFLNKLYNFEFIFRVIEQNNHYTIIIDYNENMFEEIIIKSIAENYIEVIKNIDNFYKTLHDIDYLKPQEKNRILNDFNNNKCEFRGEKLYHVEFNKMAKLHPDTCAIIFEGKKFTYKEINNMSNSLANYLRKIGVKRNEIIPIVCERSYYYAVATLAVMKAGGAFLYVNPAFPNERINYFLSEVKAKIVLKYLLNPVYNKIVIDDSYYVYDLKNHNYDENINEIPNINNNEDLSCSFFTSGTTGQPKGTIITHNNLFNFCKFGLTINGEKNVITDGSVLLGFTPFSFILSVIEIFYILLNDKTIILCNDEECNNPSLIGNLINEYSVDFMASPPTRIKYYLNNENFRNAIAKVKDIGFGGEVVTLEHLQNIKRFTNAKFYCGYGCTEVTSMCTFSQFKYDDIVNGKLVTVGQPICNCELYILDKYLKPVPVGVVGEIFVGGYDISRGYLNRESLTKERFIDNPYSEKKGKMYKTGDLGKWINDGRILYMGRIDFQVKIRGLRIELSEIENVIKEVKDISYIVVIDKVRNNTSEKYLVGYYISANKNLNGKNIRNYLKNKLPDYMIPQYFVRIYTIPFNSHGKLDRRALPEPNIDDILIEDYLAPETDIEKKLCDMYSKIFDIEINKIGKNSNFFDLGGDSLLAVKVLAMIEKELKIKLDIKDIISNVSIGNLATHIENVMKDDKYKIEIIEKRHSKEFPITSTQLGIYIDSVKNPNSVIYNMPISLKLNKNVSIEKIKMGFKQLFQKQEPFRTKYLEKEYNGKIEICGVIDDECELEFENYTYNNYNSFVKPFNLTEAPLIRIGFIDDEVLLIDSHHIIFDGVTMLMIKSELNKYYNDNEVQELEIQISDYAIDLYEKKNNGRYDYQIEYYKKMFECEYELLNIPKKEKIINKSLNTATKEIGNLGILDKRLDKFTSSSINEYIKKNEISKTAFFLSIYGYVLSKYSGQDVIYSSLLSANRSNHYIENMAGMFLSLQPILLKYNKDEDTLLDIIKKNMEIIADIYNNRDFSFYELFKSLNLENVNNTFIFQPRILMQHTPGDSIFDSTDDKSMFSETENPNHFVQNKISRYDIVFSVMDKNDYYFISIEYNTDLYDSRIINDILNSYTEVIKNINNFNSKTTDIEYIPKNEKSKIISKFNKIIGDKEHNQFCHEVFSLIANQNPDKCAITYNDIKISYSDLDKMTNSLAHYLRKSGVTRNDVIPIICDRSPFYIIGTLGISKAGGAYLPVDKKLPIDRIQYILEEVKPKIILHCNAKEIIDKLIDEKSNMYDLACHDYSMNEYKIENINKPNDSCYVLYTSGTTGKPKGVLNSHFNIYNYVRYFNNEDAFCMSNLVLKNKDIHNVLAVTNFSFDAQHDEITFSLVHGLNIVLTDDIVSNDISLLSKYIINHNVDMISTTPTRLKLFMENEDFTRSLNKIKAVILGGENLTRELCQDIHKYSSCKIFNSYGPSECAVVCTYKEINKNDGSKITIGKPLCNCAVYILDKYMKPVPVGVEGEIYIGGYGVGKGYLNRKDLTKEKFVENPFNYDSDDYNKIMYKTGDLGRWMNNGEIEYLERIDFQVKIHGQRIELSEIESTIKEIKEIEDSVVIDKVKENGDKYLVCYYVTNNETIKGKHIRNYLKNKLPLYMIPNYFKNIKSIPITTNGKLDRKGLPEPKIEDLVNEHYVAPETKIEEQICNIYGEILNIPKNEIGRMNDFYELGGDSVNAIRVISRIEKELNIRLGMKDIMSKSVICDLVEKIIKRNKKEFPITSQQLGVYIDSIKNPESTVYNISRMFKFNKNIDIEKIKEGFNKIFEKQEILKSRYGEKLVNNKIEIYGFIDDECKLEFEEYSYENINEFVRPFDLTKAPLIRVGFIGNEALLINMHHIISDGLTFLIIINELTNYYNDVNLQDLTIQFSDFAIDLYEKKNNGKYENQYEFYRKMFDCEYDIINIPRKEKKLLDNNENSEDNIGNCSKTLDKFMTDNINEYLKSNGISKTAFFLSIYGLILSKYGDQEKIYSSIICANRNSHYIDNMIGMFVGTQPILLKYENENENENTLLNIFKQNMNILMDLYKNQDISFSELMKYSKLKKVNNSFVFQPKANITNNFGNEIFKFNSNSDIINLDKDQNEMNRIKFAKFDITFNVIENENDYLISIDYDKNIYDSKMMDQILNSYIEVLRNSNNFNKSINYIEYIPEIEKEKIINSFNNNMYEYDNKFYHVEFSRIAKEKPNKCAVVCNDVEITFKQLDEMSNSLAHYLRKQNIGRNDIIPVISERSYFFIIAILAVMKSGAAYLPIDPEFPRERIQYMINEVKPKLILKYITDKVNNNKIQFENISEYKLETHNYENEKFEINNINENEDLCYVLYTSDIIFEDEIDNALAICKFTHDISVGEINYPLLRGSKIILSNDEEFNNPELLSNLITKYNVQYIFTVPSRMNSYMSNEIFSNSILDVKWIILGGEKVDSNIVHKIQNNSNEDDQSKITAGKPLCNFKMYILDKYLKPVPIGIKGEIYIAGVGVGKGYLNREELTKEKFIECPYYYVNGKPDIMYKTGDIGKWTEDGEIICLGRQDFQVKIRGQRIELGEIENCIKEIKGITNSVVIDKKNDNNDVYLIGYYISTIDINKLEIRNHLRNKLPVYMIPRFFKKLDKLPLTNNGKLDRRSLPELTTEDIVNEEYIAPESEVEKTICKIYSETFNMDENLIGKMSNFYEIGGDSLNAIKIVSSIEKELNIKINIKEILSNPEFPVTSQQLGVYIDSIKNPESILYNVPVLMRLNKNINIEKLKEGFNKLFQNQEILRSKYYEKENNGKIEVYGFIDDDCILIFEDYTYDTVKSFIRPFDLSKAPLMRVGFIKDEVLLIDLHHIIADGATMLIIQNELNNYYNDLEIQDLDIQFSDYAIYMNEKKKEKYFENQINFYKETFSREYEVLKLPMKNNNINSTENMDLCSIYQSIGKTKSKLINEYIKNKGITKTAFFISIYGYVLSKYSGQDVIYTSIVSANRNNHYVKNMAGMFVSTLPLLLNYGNNEDTFLNIIKENMNIIINSYNNQDISFSELMEVVHLKKVNNSFIYQPKVLQHNDNNKIFSLNENDDIFSLLENSDETNNEINSKFDLTFKVEENSDDYMISVNYKGNIYNSKMIQSIINSFMDVINHLNKFNNKIHDIEYIPKYEYECDKLYHVEFSKIAKEKPNKCAVVCNDVEITFKQLDEISNSLAHYLRKQNIGRGDIIPIISERSYFFIIAILAVMKSGAAYLPIDLNSQENNEEKTRFDNIREYLLQNHNYKENIIDINNINHSNDISYVLFTSGTTGKPKGVLITHNNLINYCKYCQTINGIEDIYGNDFDNVLAFSKFTFDMSIAEIHYPLLRGSKIILCNEEEYSNPRLLGQLICKHNVKYIVSVPSRIENYMNNNEFKEAIKYIKWILFGGEQLNSNIIKSIQKIGDIEIYNGYGPTEATVCCTLKKLEPYKYLKPVPIGVEGEIYISGYGISKGYLNRLINKMYRTGDLGKWTEDGEIEYLGRIDFQVKINGQRIELGEIENTINEIEEINHSVVIDRVKDNGEKYLVCYYISQSKVEGKVIRSYLNKKLPKYMIPYYYKRISEIPLSVNGKLNRNALPEPNIKDIVKEKLC</sequence>
<keyword evidence="1" id="KW-0596">Phosphopantetheine</keyword>
<keyword evidence="3" id="KW-0436">Ligase</keyword>
<dbReference type="PANTHER" id="PTHR45527:SF1">
    <property type="entry name" value="FATTY ACID SYNTHASE"/>
    <property type="match status" value="1"/>
</dbReference>
<gene>
    <name evidence="5" type="ORF">BCR32DRAFT_285426</name>
</gene>
<dbReference type="Gene3D" id="3.40.50.12780">
    <property type="entry name" value="N-terminal domain of ligase-like"/>
    <property type="match status" value="3"/>
</dbReference>
<dbReference type="Pfam" id="PF00668">
    <property type="entry name" value="Condensation"/>
    <property type="match status" value="5"/>
</dbReference>
<evidence type="ECO:0000256" key="1">
    <source>
        <dbReference type="ARBA" id="ARBA00022450"/>
    </source>
</evidence>
<evidence type="ECO:0000256" key="3">
    <source>
        <dbReference type="ARBA" id="ARBA00022598"/>
    </source>
</evidence>
<dbReference type="Gene3D" id="2.30.38.10">
    <property type="entry name" value="Luciferase, Domain 3"/>
    <property type="match status" value="2"/>
</dbReference>
<dbReference type="PROSITE" id="PS50075">
    <property type="entry name" value="CARRIER"/>
    <property type="match status" value="3"/>
</dbReference>
<dbReference type="InterPro" id="IPR006162">
    <property type="entry name" value="Ppantetheine_attach_site"/>
</dbReference>
<feature type="domain" description="Carrier" evidence="4">
    <location>
        <begin position="2973"/>
        <end position="3050"/>
    </location>
</feature>
<evidence type="ECO:0000313" key="6">
    <source>
        <dbReference type="Proteomes" id="UP000193944"/>
    </source>
</evidence>
<evidence type="ECO:0000256" key="2">
    <source>
        <dbReference type="ARBA" id="ARBA00022553"/>
    </source>
</evidence>
<dbReference type="SUPFAM" id="SSF52777">
    <property type="entry name" value="CoA-dependent acyltransferases"/>
    <property type="match status" value="7"/>
</dbReference>
<dbReference type="GO" id="GO:0016874">
    <property type="term" value="F:ligase activity"/>
    <property type="evidence" value="ECO:0007669"/>
    <property type="project" value="UniProtKB-KW"/>
</dbReference>
<organism evidence="5 6">
    <name type="scientific">Anaeromyces robustus</name>
    <dbReference type="NCBI Taxonomy" id="1754192"/>
    <lineage>
        <taxon>Eukaryota</taxon>
        <taxon>Fungi</taxon>
        <taxon>Fungi incertae sedis</taxon>
        <taxon>Chytridiomycota</taxon>
        <taxon>Chytridiomycota incertae sedis</taxon>
        <taxon>Neocallimastigomycetes</taxon>
        <taxon>Neocallimastigales</taxon>
        <taxon>Neocallimastigaceae</taxon>
        <taxon>Anaeromyces</taxon>
    </lineage>
</organism>
<evidence type="ECO:0000259" key="4">
    <source>
        <dbReference type="PROSITE" id="PS50075"/>
    </source>
</evidence>
<dbReference type="Gene3D" id="3.30.300.30">
    <property type="match status" value="4"/>
</dbReference>
<dbReference type="PROSITE" id="PS00012">
    <property type="entry name" value="PHOSPHOPANTETHEINE"/>
    <property type="match status" value="3"/>
</dbReference>
<dbReference type="SUPFAM" id="SSF47336">
    <property type="entry name" value="ACP-like"/>
    <property type="match status" value="3"/>
</dbReference>
<dbReference type="OrthoDB" id="4920779at2759"/>
<dbReference type="InterPro" id="IPR045851">
    <property type="entry name" value="AMP-bd_C_sf"/>
</dbReference>
<dbReference type="InterPro" id="IPR023213">
    <property type="entry name" value="CAT-like_dom_sf"/>
</dbReference>
<dbReference type="PROSITE" id="PS00455">
    <property type="entry name" value="AMP_BINDING"/>
    <property type="match status" value="2"/>
</dbReference>
<dbReference type="InterPro" id="IPR010071">
    <property type="entry name" value="AA_adenyl_dom"/>
</dbReference>
<feature type="domain" description="Carrier" evidence="4">
    <location>
        <begin position="1978"/>
        <end position="2055"/>
    </location>
</feature>
<dbReference type="GO" id="GO:0044550">
    <property type="term" value="P:secondary metabolite biosynthetic process"/>
    <property type="evidence" value="ECO:0007669"/>
    <property type="project" value="TreeGrafter"/>
</dbReference>